<dbReference type="Proteomes" id="UP000619295">
    <property type="component" value="Unassembled WGS sequence"/>
</dbReference>
<dbReference type="RefSeq" id="WP_112763334.1">
    <property type="nucleotide sequence ID" value="NZ_JACXWY010000014.1"/>
</dbReference>
<dbReference type="AlphaFoldDB" id="A0A927HZT6"/>
<gene>
    <name evidence="1" type="ORF">IED13_19700</name>
</gene>
<evidence type="ECO:0000313" key="1">
    <source>
        <dbReference type="EMBL" id="MBD3847930.1"/>
    </source>
</evidence>
<name>A0A927HZT6_9HYPH</name>
<sequence>MTVSATQLQAGEAADRMDGLRAPRLSTDFLNRYSEALMLIEMAESDDSVIEDLQSWRNLCYRGHFEISALRCAGEALVAYDRLDPARRKSFEEVCRSMARLVATVTALLVEKPRPAELPTIIEVASEALRRLITRSTQFINANGTIDIATFDDASLQGEIDALLAR</sequence>
<organism evidence="1 2">
    <name type="scientific">Bosea spartocytisi</name>
    <dbReference type="NCBI Taxonomy" id="2773451"/>
    <lineage>
        <taxon>Bacteria</taxon>
        <taxon>Pseudomonadati</taxon>
        <taxon>Pseudomonadota</taxon>
        <taxon>Alphaproteobacteria</taxon>
        <taxon>Hyphomicrobiales</taxon>
        <taxon>Boseaceae</taxon>
        <taxon>Bosea</taxon>
    </lineage>
</organism>
<comment type="caution">
    <text evidence="1">The sequence shown here is derived from an EMBL/GenBank/DDBJ whole genome shotgun (WGS) entry which is preliminary data.</text>
</comment>
<dbReference type="EMBL" id="JACXWY010000014">
    <property type="protein sequence ID" value="MBD3847930.1"/>
    <property type="molecule type" value="Genomic_DNA"/>
</dbReference>
<protein>
    <submittedName>
        <fullName evidence="1">Uncharacterized protein</fullName>
    </submittedName>
</protein>
<keyword evidence="2" id="KW-1185">Reference proteome</keyword>
<reference evidence="1" key="1">
    <citation type="submission" date="2020-09" db="EMBL/GenBank/DDBJ databases">
        <title>Bosea spartocytisi sp. nov. a root nodule endophyte of Spartocytisus supranubius in the high mountain ecosystem fo the Teide National Park (Canary Islands, Spain).</title>
        <authorList>
            <person name="Pulido-Suarez L."/>
            <person name="Peix A."/>
            <person name="Igual J.M."/>
            <person name="Socas-Perez N."/>
            <person name="Velazquez E."/>
            <person name="Flores-Felix J.D."/>
            <person name="Leon-Barrios M."/>
        </authorList>
    </citation>
    <scope>NUCLEOTIDE SEQUENCE</scope>
    <source>
        <strain evidence="1">SSUT16</strain>
    </source>
</reference>
<accession>A0A927HZT6</accession>
<evidence type="ECO:0000313" key="2">
    <source>
        <dbReference type="Proteomes" id="UP000619295"/>
    </source>
</evidence>
<proteinExistence type="predicted"/>